<dbReference type="InterPro" id="IPR041684">
    <property type="entry name" value="Znf-PHD-like"/>
</dbReference>
<dbReference type="PANTHER" id="PTHR45623:SF17">
    <property type="entry name" value="CHROMODOMAIN-HELICASE-DNA-BINDING PROTEIN 3-RELATED"/>
    <property type="match status" value="1"/>
</dbReference>
<keyword evidence="7" id="KW-0862">Zinc</keyword>
<evidence type="ECO:0000256" key="2">
    <source>
        <dbReference type="ARBA" id="ARBA00011353"/>
    </source>
</evidence>
<dbReference type="InterPro" id="IPR016197">
    <property type="entry name" value="Chromo-like_dom_sf"/>
</dbReference>
<keyword evidence="4" id="KW-0547">Nucleotide-binding</keyword>
<keyword evidence="3" id="KW-0479">Metal-binding</keyword>
<dbReference type="Pfam" id="PF23614">
    <property type="entry name" value="DUF7141"/>
    <property type="match status" value="1"/>
</dbReference>
<feature type="compositionally biased region" description="Polar residues" evidence="10">
    <location>
        <begin position="71"/>
        <end position="85"/>
    </location>
</feature>
<dbReference type="GO" id="GO:0042393">
    <property type="term" value="F:histone binding"/>
    <property type="evidence" value="ECO:0007669"/>
    <property type="project" value="TreeGrafter"/>
</dbReference>
<dbReference type="GO" id="GO:0016887">
    <property type="term" value="F:ATP hydrolysis activity"/>
    <property type="evidence" value="ECO:0007669"/>
    <property type="project" value="TreeGrafter"/>
</dbReference>
<evidence type="ECO:0000256" key="6">
    <source>
        <dbReference type="ARBA" id="ARBA00022801"/>
    </source>
</evidence>
<feature type="compositionally biased region" description="Low complexity" evidence="10">
    <location>
        <begin position="1533"/>
        <end position="1564"/>
    </location>
</feature>
<comment type="subcellular location">
    <subcellularLocation>
        <location evidence="1">Nucleus</location>
    </subcellularLocation>
</comment>
<dbReference type="GO" id="GO:0003682">
    <property type="term" value="F:chromatin binding"/>
    <property type="evidence" value="ECO:0007669"/>
    <property type="project" value="TreeGrafter"/>
</dbReference>
<dbReference type="Pfam" id="PF15446">
    <property type="entry name" value="zf-PHD-like"/>
    <property type="match status" value="1"/>
</dbReference>
<sequence>MKGIDLTSWTRKPPKRPSRREGSDEDAPDQQVDAPRLPADPSLSDEPGEVGDILHDDVNAHQEDFGRHVSSEQSASDQENENGDNLSVSLFQKHFYIEVPKLSEQEKEMYEYLPGHFSVARILSENEDKTYVVELESGEQDTVSARGLRDLDNGYGALQEFEASVALSRARRTSRKDPSMVDWTTIPLSESEEEPESKRRRKEAHESEASGEDEGRDLSEADDESLLDEDFEKGRRSARLSKLRKSAYLKEELVDLGDDTDTHTTRRGGRARASAQRSIRSSTRGIARLVRRSGPRRDSSSDSEMLKATRRSERTKTRPKRSMRERQEDEISSYEEEKAGPKVVSTKEHFNRVPENDPFRRRHRQECDTCYFKGDDNAKGPLIFCQGCTNCYHKVCLGFRGTRDHLVTKVGEDLFVLQCRRCIGLAHEKDQSAPHQGRCSGCHELGELSKPFRGRLTTRQEQLQREENGGKDPITIVESRLINNITHVMFRCSHCARAWHMHHLPERKTAHSLDDEEEDVVDETQLAQKRFEHYHRSWVCKDCIENQHQIDALVAWRPVNLETYIPGTIVTEIPESDKEYLIKWRKLSYFRTTWMPGDWVWGVSVGPMRTAFTKKAENQLPKMTTADAIPEEVFRVDIVFDVRYSSVVRNSTREIDLARVKEVDLAFVKYKGLGYEDAIWEKPPVYADTERWNDFKAAYEDYVMKLHLSIPPQTTLKRHLTQIRTLDFETNLTKKTQPSIVTGGELMRYQLEGLNWLLYQWFTNQNAILADEMGLGKTIQLVGFFATLVQDHKCWPFLVVVPNSTCPNWRREIKKWAPSLRVVTYYGSSAARQLTHDYELFPKDKEEDAHGPPKKRGNEVKDIKAQIVVTSYESVVEEKTRKSLMKVPWQALVVDEGQRLKSDRTQIYELLSKFRFPFKVLLTGTPLQNNARELFNLLQFLDRSVSAADLDAKYANLTQDNVPELHAMLRKFLLRRTKAQVLTFLPPMAQIIVPVSMSTVQKKVYKSILAKNPQLMRSIFARDSNIPHKERYSLNNILMQLRRCLCHPFVYSREIEERAVDSAVSYRNLVEASSKLQLLTVMLPKLQERGHRVLLFSQFLDNLDVLEDFLDGLGLQHRRLDGQISAAEKQKRIDEFNAPDSPYFAFLLSTRAGGVGINLATADTVIILDPDFNPHQDIQALSRAHRIGQKNKVLVFQLMTRGSVEEKIIQIGRKKMALDHVLIERMDKEDDAGEDLESILRYGAEALFQEDSSADDIIYDSPSIDRLLDRTQVEDTKIDEGKSAESQFSFARIWANDKSALEEDLPDVTGQSTPNPGIWDKILQERERQFAEEQAMKAQAFGRGKRKRQNVDYGLDDGEKGEPRPSKVNRSVKADDPDYRAPQEPSEDEEVTGTDSTANSRRKVQARPFRRVRVPLGPAPNFKGDVTFDHGPVQQMPVVHHCSACNEQHPMGWCRLKLAGVEHCGLCGMAHLGHSRTCPHLNNEDQVMTMLQTLKESIESRELIDQATKYLRMVRGDLVQRKRVRDRKELETLAQQQPPAHQQQPPAHQQHPPAHQQHPPTHQQQPPPPPLPLPWDAGLFEHGFTKNDRID</sequence>
<dbReference type="InterPro" id="IPR027417">
    <property type="entry name" value="P-loop_NTPase"/>
</dbReference>
<accession>A0A0D2GVU5</accession>
<dbReference type="PROSITE" id="PS51192">
    <property type="entry name" value="HELICASE_ATP_BIND_1"/>
    <property type="match status" value="1"/>
</dbReference>
<dbReference type="SMART" id="SM00490">
    <property type="entry name" value="HELICc"/>
    <property type="match status" value="1"/>
</dbReference>
<dbReference type="SMART" id="SM00487">
    <property type="entry name" value="DEXDc"/>
    <property type="match status" value="1"/>
</dbReference>
<dbReference type="GO" id="GO:0008270">
    <property type="term" value="F:zinc ion binding"/>
    <property type="evidence" value="ECO:0007669"/>
    <property type="project" value="UniProtKB-KW"/>
</dbReference>
<feature type="compositionally biased region" description="Basic and acidic residues" evidence="10">
    <location>
        <begin position="1372"/>
        <end position="1381"/>
    </location>
</feature>
<dbReference type="InterPro" id="IPR014001">
    <property type="entry name" value="Helicase_ATP-bd"/>
</dbReference>
<feature type="compositionally biased region" description="Basic and acidic residues" evidence="10">
    <location>
        <begin position="295"/>
        <end position="355"/>
    </location>
</feature>
<dbReference type="InterPro" id="IPR001965">
    <property type="entry name" value="Znf_PHD"/>
</dbReference>
<organism evidence="13 14">
    <name type="scientific">Fonsecaea pedrosoi CBS 271.37</name>
    <dbReference type="NCBI Taxonomy" id="1442368"/>
    <lineage>
        <taxon>Eukaryota</taxon>
        <taxon>Fungi</taxon>
        <taxon>Dikarya</taxon>
        <taxon>Ascomycota</taxon>
        <taxon>Pezizomycotina</taxon>
        <taxon>Eurotiomycetes</taxon>
        <taxon>Chaetothyriomycetidae</taxon>
        <taxon>Chaetothyriales</taxon>
        <taxon>Herpotrichiellaceae</taxon>
        <taxon>Fonsecaea</taxon>
    </lineage>
</organism>
<dbReference type="CDD" id="cd18793">
    <property type="entry name" value="SF2_C_SNF"/>
    <property type="match status" value="1"/>
</dbReference>
<dbReference type="Pfam" id="PF23615">
    <property type="entry name" value="Chromo_MIT1"/>
    <property type="match status" value="1"/>
</dbReference>
<dbReference type="STRING" id="1442368.A0A0D2GVU5"/>
<dbReference type="Proteomes" id="UP000053029">
    <property type="component" value="Unassembled WGS sequence"/>
</dbReference>
<evidence type="ECO:0000313" key="13">
    <source>
        <dbReference type="EMBL" id="KIW76469.1"/>
    </source>
</evidence>
<dbReference type="GeneID" id="25310705"/>
<name>A0A0D2GVU5_9EURO</name>
<dbReference type="Pfam" id="PF00271">
    <property type="entry name" value="Helicase_C"/>
    <property type="match status" value="1"/>
</dbReference>
<dbReference type="PANTHER" id="PTHR45623">
    <property type="entry name" value="CHROMODOMAIN-HELICASE-DNA-BINDING PROTEIN 3-RELATED-RELATED"/>
    <property type="match status" value="1"/>
</dbReference>
<reference evidence="13 14" key="1">
    <citation type="submission" date="2015-01" db="EMBL/GenBank/DDBJ databases">
        <title>The Genome Sequence of Fonsecaea pedrosoi CBS 271.37.</title>
        <authorList>
            <consortium name="The Broad Institute Genomics Platform"/>
            <person name="Cuomo C."/>
            <person name="de Hoog S."/>
            <person name="Gorbushina A."/>
            <person name="Stielow B."/>
            <person name="Teixiera M."/>
            <person name="Abouelleil A."/>
            <person name="Chapman S.B."/>
            <person name="Priest M."/>
            <person name="Young S.K."/>
            <person name="Wortman J."/>
            <person name="Nusbaum C."/>
            <person name="Birren B."/>
        </authorList>
    </citation>
    <scope>NUCLEOTIDE SEQUENCE [LARGE SCALE GENOMIC DNA]</scope>
    <source>
        <strain evidence="13 14">CBS 271.37</strain>
    </source>
</reference>
<feature type="region of interest" description="Disordered" evidence="10">
    <location>
        <begin position="1331"/>
        <end position="1411"/>
    </location>
</feature>
<dbReference type="GO" id="GO:0000785">
    <property type="term" value="C:chromatin"/>
    <property type="evidence" value="ECO:0007669"/>
    <property type="project" value="TreeGrafter"/>
</dbReference>
<feature type="region of interest" description="Disordered" evidence="10">
    <location>
        <begin position="1532"/>
        <end position="1591"/>
    </location>
</feature>
<feature type="domain" description="Helicase C-terminal" evidence="12">
    <location>
        <begin position="1078"/>
        <end position="1229"/>
    </location>
</feature>
<evidence type="ECO:0000256" key="1">
    <source>
        <dbReference type="ARBA" id="ARBA00004123"/>
    </source>
</evidence>
<feature type="domain" description="Helicase ATP-binding" evidence="11">
    <location>
        <begin position="758"/>
        <end position="944"/>
    </location>
</feature>
<evidence type="ECO:0000313" key="14">
    <source>
        <dbReference type="Proteomes" id="UP000053029"/>
    </source>
</evidence>
<evidence type="ECO:0000259" key="12">
    <source>
        <dbReference type="PROSITE" id="PS51194"/>
    </source>
</evidence>
<feature type="region of interest" description="Disordered" evidence="10">
    <location>
        <begin position="167"/>
        <end position="238"/>
    </location>
</feature>
<dbReference type="VEuPathDB" id="FungiDB:Z517_11215"/>
<dbReference type="InterPro" id="IPR040934">
    <property type="entry name" value="Znf-CCCH_6"/>
</dbReference>
<comment type="subunit">
    <text evidence="2">Component of the NuA4 histone acetyltransferase complex.</text>
</comment>
<dbReference type="RefSeq" id="XP_013280277.1">
    <property type="nucleotide sequence ID" value="XM_013424823.1"/>
</dbReference>
<evidence type="ECO:0000256" key="8">
    <source>
        <dbReference type="ARBA" id="ARBA00022840"/>
    </source>
</evidence>
<evidence type="ECO:0000256" key="10">
    <source>
        <dbReference type="SAM" id="MobiDB-lite"/>
    </source>
</evidence>
<evidence type="ECO:0000256" key="4">
    <source>
        <dbReference type="ARBA" id="ARBA00022741"/>
    </source>
</evidence>
<dbReference type="OrthoDB" id="5857104at2759"/>
<feature type="region of interest" description="Disordered" evidence="10">
    <location>
        <begin position="1"/>
        <end position="85"/>
    </location>
</feature>
<dbReference type="Pfam" id="PF00176">
    <property type="entry name" value="SNF2-rel_dom"/>
    <property type="match status" value="1"/>
</dbReference>
<dbReference type="Gene3D" id="3.40.50.300">
    <property type="entry name" value="P-loop containing nucleotide triphosphate hydrolases"/>
    <property type="match status" value="1"/>
</dbReference>
<dbReference type="PROSITE" id="PS51194">
    <property type="entry name" value="HELICASE_CTER"/>
    <property type="match status" value="1"/>
</dbReference>
<feature type="compositionally biased region" description="Acidic residues" evidence="10">
    <location>
        <begin position="209"/>
        <end position="231"/>
    </location>
</feature>
<keyword evidence="9" id="KW-0539">Nucleus</keyword>
<dbReference type="InterPro" id="IPR055565">
    <property type="entry name" value="DUF7141"/>
</dbReference>
<evidence type="ECO:0000256" key="5">
    <source>
        <dbReference type="ARBA" id="ARBA00022771"/>
    </source>
</evidence>
<dbReference type="InterPro" id="IPR038718">
    <property type="entry name" value="SNF2-like_sf"/>
</dbReference>
<dbReference type="InterPro" id="IPR049730">
    <property type="entry name" value="SNF2/RAD54-like_C"/>
</dbReference>
<evidence type="ECO:0000256" key="9">
    <source>
        <dbReference type="ARBA" id="ARBA00023242"/>
    </source>
</evidence>
<dbReference type="SUPFAM" id="SSF54160">
    <property type="entry name" value="Chromo domain-like"/>
    <property type="match status" value="1"/>
</dbReference>
<dbReference type="Gene3D" id="3.40.50.10810">
    <property type="entry name" value="Tandem AAA-ATPase domain"/>
    <property type="match status" value="1"/>
</dbReference>
<dbReference type="InterPro" id="IPR001650">
    <property type="entry name" value="Helicase_C-like"/>
</dbReference>
<dbReference type="EMBL" id="KN846975">
    <property type="protein sequence ID" value="KIW76469.1"/>
    <property type="molecule type" value="Genomic_DNA"/>
</dbReference>
<keyword evidence="14" id="KW-1185">Reference proteome</keyword>
<keyword evidence="5" id="KW-0863">Zinc-finger</keyword>
<feature type="compositionally biased region" description="Basic and acidic residues" evidence="10">
    <location>
        <begin position="52"/>
        <end position="70"/>
    </location>
</feature>
<feature type="compositionally biased region" description="Basic residues" evidence="10">
    <location>
        <begin position="1400"/>
        <end position="1411"/>
    </location>
</feature>
<dbReference type="Pfam" id="PF18585">
    <property type="entry name" value="zf-CCCH_6"/>
    <property type="match status" value="1"/>
</dbReference>
<dbReference type="CDD" id="cd15489">
    <property type="entry name" value="PHD_SF"/>
    <property type="match status" value="1"/>
</dbReference>
<dbReference type="SMART" id="SM00249">
    <property type="entry name" value="PHD"/>
    <property type="match status" value="2"/>
</dbReference>
<evidence type="ECO:0008006" key="15">
    <source>
        <dbReference type="Google" id="ProtNLM"/>
    </source>
</evidence>
<dbReference type="GO" id="GO:0005524">
    <property type="term" value="F:ATP binding"/>
    <property type="evidence" value="ECO:0007669"/>
    <property type="project" value="UniProtKB-KW"/>
</dbReference>
<protein>
    <recommendedName>
        <fullName evidence="15">Chromatin remodeling complex subunit</fullName>
    </recommendedName>
</protein>
<evidence type="ECO:0000256" key="3">
    <source>
        <dbReference type="ARBA" id="ARBA00022723"/>
    </source>
</evidence>
<dbReference type="AlphaFoldDB" id="A0A0D2GVU5"/>
<dbReference type="GO" id="GO:0003677">
    <property type="term" value="F:DNA binding"/>
    <property type="evidence" value="ECO:0007669"/>
    <property type="project" value="TreeGrafter"/>
</dbReference>
<feature type="region of interest" description="Disordered" evidence="10">
    <location>
        <begin position="258"/>
        <end position="355"/>
    </location>
</feature>
<dbReference type="GO" id="GO:0140658">
    <property type="term" value="F:ATP-dependent chromatin remodeler activity"/>
    <property type="evidence" value="ECO:0007669"/>
    <property type="project" value="TreeGrafter"/>
</dbReference>
<dbReference type="InterPro" id="IPR056616">
    <property type="entry name" value="Chromo_MIT1"/>
</dbReference>
<keyword evidence="6" id="KW-0378">Hydrolase</keyword>
<dbReference type="GO" id="GO:0005634">
    <property type="term" value="C:nucleus"/>
    <property type="evidence" value="ECO:0007669"/>
    <property type="project" value="UniProtKB-SubCell"/>
</dbReference>
<evidence type="ECO:0000259" key="11">
    <source>
        <dbReference type="PROSITE" id="PS51192"/>
    </source>
</evidence>
<gene>
    <name evidence="13" type="ORF">Z517_11215</name>
</gene>
<feature type="compositionally biased region" description="Low complexity" evidence="10">
    <location>
        <begin position="271"/>
        <end position="284"/>
    </location>
</feature>
<evidence type="ECO:0000256" key="7">
    <source>
        <dbReference type="ARBA" id="ARBA00022833"/>
    </source>
</evidence>
<dbReference type="HOGENOM" id="CLU_000315_18_1_1"/>
<dbReference type="SUPFAM" id="SSF52540">
    <property type="entry name" value="P-loop containing nucleoside triphosphate hydrolases"/>
    <property type="match status" value="2"/>
</dbReference>
<proteinExistence type="predicted"/>
<dbReference type="InterPro" id="IPR000330">
    <property type="entry name" value="SNF2_N"/>
</dbReference>
<keyword evidence="8" id="KW-0067">ATP-binding</keyword>